<evidence type="ECO:0000256" key="2">
    <source>
        <dbReference type="ARBA" id="ARBA00022475"/>
    </source>
</evidence>
<dbReference type="Proteomes" id="UP000469325">
    <property type="component" value="Unassembled WGS sequence"/>
</dbReference>
<comment type="subcellular location">
    <subcellularLocation>
        <location evidence="1">Cell membrane</location>
        <topology evidence="1">Multi-pass membrane protein</topology>
    </subcellularLocation>
</comment>
<protein>
    <submittedName>
        <fullName evidence="8">Type II secretion system protein</fullName>
    </submittedName>
</protein>
<feature type="domain" description="Type II secretion system protein GspF" evidence="7">
    <location>
        <begin position="146"/>
        <end position="269"/>
    </location>
</feature>
<dbReference type="EMBL" id="VUNC01000004">
    <property type="protein sequence ID" value="MST72686.1"/>
    <property type="molecule type" value="Genomic_DNA"/>
</dbReference>
<feature type="transmembrane region" description="Helical" evidence="6">
    <location>
        <begin position="285"/>
        <end position="304"/>
    </location>
</feature>
<evidence type="ECO:0000256" key="5">
    <source>
        <dbReference type="ARBA" id="ARBA00023136"/>
    </source>
</evidence>
<evidence type="ECO:0000313" key="9">
    <source>
        <dbReference type="Proteomes" id="UP000469325"/>
    </source>
</evidence>
<reference evidence="8 9" key="1">
    <citation type="submission" date="2019-08" db="EMBL/GenBank/DDBJ databases">
        <title>In-depth cultivation of the pig gut microbiome towards novel bacterial diversity and tailored functional studies.</title>
        <authorList>
            <person name="Wylensek D."/>
            <person name="Hitch T.C.A."/>
            <person name="Clavel T."/>
        </authorList>
    </citation>
    <scope>NUCLEOTIDE SEQUENCE [LARGE SCALE GENOMIC DNA]</scope>
    <source>
        <strain evidence="8 9">CA-Schmier-601-WT-1</strain>
    </source>
</reference>
<feature type="transmembrane region" description="Helical" evidence="6">
    <location>
        <begin position="254"/>
        <end position="273"/>
    </location>
</feature>
<keyword evidence="4 6" id="KW-1133">Transmembrane helix</keyword>
<sequence length="312" mass="33049">MEALCVLAVALLAWVTPFTLLGGVLSRPHGSGGIARRARRALKPLLLALGRGRLVRLLLRNESWEGASRAIAVRFAVTEELADDEGGCAALVAGTAALAVLLSLASRSLAGFPVAVAVVGSSVPAWWSSKKRERRRELSRAMPGVFRTLAMAMGSGETLSQAVSYLGSHERGAAGEAFSRASLRLSCGESVEEVMAALPRELDAPGVALLATSLAISQRTGSPLRGLFEYSARLVERQGEFERLLMVKTAQVRLSVRIVCAMPIAMILTLSLISPDFQRGLTQPVGIASVAIAALMDLAALAIIRRLMRGVL</sequence>
<evidence type="ECO:0000256" key="6">
    <source>
        <dbReference type="SAM" id="Phobius"/>
    </source>
</evidence>
<evidence type="ECO:0000256" key="3">
    <source>
        <dbReference type="ARBA" id="ARBA00022692"/>
    </source>
</evidence>
<dbReference type="PANTHER" id="PTHR35007">
    <property type="entry name" value="INTEGRAL MEMBRANE PROTEIN-RELATED"/>
    <property type="match status" value="1"/>
</dbReference>
<keyword evidence="5 6" id="KW-0472">Membrane</keyword>
<gene>
    <name evidence="8" type="ORF">FYJ68_06155</name>
</gene>
<comment type="caution">
    <text evidence="8">The sequence shown here is derived from an EMBL/GenBank/DDBJ whole genome shotgun (WGS) entry which is preliminary data.</text>
</comment>
<evidence type="ECO:0000259" key="7">
    <source>
        <dbReference type="Pfam" id="PF00482"/>
    </source>
</evidence>
<dbReference type="GO" id="GO:0005886">
    <property type="term" value="C:plasma membrane"/>
    <property type="evidence" value="ECO:0007669"/>
    <property type="project" value="UniProtKB-SubCell"/>
</dbReference>
<dbReference type="Pfam" id="PF00482">
    <property type="entry name" value="T2SSF"/>
    <property type="match status" value="1"/>
</dbReference>
<dbReference type="AlphaFoldDB" id="A0A6N7XRP7"/>
<accession>A0A6N7XRP7</accession>
<name>A0A6N7XRP7_9ACTN</name>
<feature type="transmembrane region" description="Helical" evidence="6">
    <location>
        <begin position="109"/>
        <end position="127"/>
    </location>
</feature>
<keyword evidence="9" id="KW-1185">Reference proteome</keyword>
<dbReference type="PANTHER" id="PTHR35007:SF1">
    <property type="entry name" value="PILUS ASSEMBLY PROTEIN"/>
    <property type="match status" value="1"/>
</dbReference>
<evidence type="ECO:0000313" key="8">
    <source>
        <dbReference type="EMBL" id="MST72686.1"/>
    </source>
</evidence>
<evidence type="ECO:0000256" key="4">
    <source>
        <dbReference type="ARBA" id="ARBA00022989"/>
    </source>
</evidence>
<keyword evidence="3 6" id="KW-0812">Transmembrane</keyword>
<evidence type="ECO:0000256" key="1">
    <source>
        <dbReference type="ARBA" id="ARBA00004651"/>
    </source>
</evidence>
<dbReference type="InterPro" id="IPR018076">
    <property type="entry name" value="T2SS_GspF_dom"/>
</dbReference>
<keyword evidence="2" id="KW-1003">Cell membrane</keyword>
<proteinExistence type="predicted"/>
<organism evidence="8 9">
    <name type="scientific">Olsenella porci</name>
    <dbReference type="NCBI Taxonomy" id="2652279"/>
    <lineage>
        <taxon>Bacteria</taxon>
        <taxon>Bacillati</taxon>
        <taxon>Actinomycetota</taxon>
        <taxon>Coriobacteriia</taxon>
        <taxon>Coriobacteriales</taxon>
        <taxon>Atopobiaceae</taxon>
        <taxon>Olsenella</taxon>
    </lineage>
</organism>
<dbReference type="RefSeq" id="WP_154435072.1">
    <property type="nucleotide sequence ID" value="NZ_VUNC01000004.1"/>
</dbReference>